<keyword evidence="8 10" id="KW-0503">Monooxygenase</keyword>
<dbReference type="SUPFAM" id="SSF48264">
    <property type="entry name" value="Cytochrome P450"/>
    <property type="match status" value="1"/>
</dbReference>
<dbReference type="CDD" id="cd11065">
    <property type="entry name" value="CYP64-like"/>
    <property type="match status" value="1"/>
</dbReference>
<evidence type="ECO:0000313" key="12">
    <source>
        <dbReference type="Proteomes" id="UP000054270"/>
    </source>
</evidence>
<evidence type="ECO:0000256" key="5">
    <source>
        <dbReference type="ARBA" id="ARBA00022723"/>
    </source>
</evidence>
<evidence type="ECO:0000256" key="4">
    <source>
        <dbReference type="ARBA" id="ARBA00022617"/>
    </source>
</evidence>
<accession>A0A0D2NZ03</accession>
<dbReference type="STRING" id="945553.A0A0D2NZ03"/>
<dbReference type="InterPro" id="IPR017972">
    <property type="entry name" value="Cyt_P450_CS"/>
</dbReference>
<organism evidence="11 12">
    <name type="scientific">Hypholoma sublateritium (strain FD-334 SS-4)</name>
    <dbReference type="NCBI Taxonomy" id="945553"/>
    <lineage>
        <taxon>Eukaryota</taxon>
        <taxon>Fungi</taxon>
        <taxon>Dikarya</taxon>
        <taxon>Basidiomycota</taxon>
        <taxon>Agaricomycotina</taxon>
        <taxon>Agaricomycetes</taxon>
        <taxon>Agaricomycetidae</taxon>
        <taxon>Agaricales</taxon>
        <taxon>Agaricineae</taxon>
        <taxon>Strophariaceae</taxon>
        <taxon>Hypholoma</taxon>
    </lineage>
</organism>
<evidence type="ECO:0000313" key="11">
    <source>
        <dbReference type="EMBL" id="KJA21666.1"/>
    </source>
</evidence>
<comment type="cofactor">
    <cofactor evidence="1 9">
        <name>heme</name>
        <dbReference type="ChEBI" id="CHEBI:30413"/>
    </cofactor>
</comment>
<comment type="pathway">
    <text evidence="2">Secondary metabolite biosynthesis.</text>
</comment>
<feature type="binding site" description="axial binding residue" evidence="9">
    <location>
        <position position="441"/>
    </location>
    <ligand>
        <name>heme</name>
        <dbReference type="ChEBI" id="CHEBI:30413"/>
    </ligand>
    <ligandPart>
        <name>Fe</name>
        <dbReference type="ChEBI" id="CHEBI:18248"/>
    </ligandPart>
</feature>
<dbReference type="OMA" id="WIGHIPM"/>
<dbReference type="InterPro" id="IPR036396">
    <property type="entry name" value="Cyt_P450_sf"/>
</dbReference>
<dbReference type="InterPro" id="IPR001128">
    <property type="entry name" value="Cyt_P450"/>
</dbReference>
<dbReference type="Proteomes" id="UP000054270">
    <property type="component" value="Unassembled WGS sequence"/>
</dbReference>
<evidence type="ECO:0000256" key="7">
    <source>
        <dbReference type="ARBA" id="ARBA00023004"/>
    </source>
</evidence>
<name>A0A0D2NZ03_HYPSF</name>
<dbReference type="PANTHER" id="PTHR46300">
    <property type="entry name" value="P450, PUTATIVE (EUROFUNG)-RELATED-RELATED"/>
    <property type="match status" value="1"/>
</dbReference>
<evidence type="ECO:0000256" key="2">
    <source>
        <dbReference type="ARBA" id="ARBA00005179"/>
    </source>
</evidence>
<dbReference type="Pfam" id="PF00067">
    <property type="entry name" value="p450"/>
    <property type="match status" value="1"/>
</dbReference>
<evidence type="ECO:0000256" key="9">
    <source>
        <dbReference type="PIRSR" id="PIRSR602401-1"/>
    </source>
</evidence>
<dbReference type="EMBL" id="KN817556">
    <property type="protein sequence ID" value="KJA21666.1"/>
    <property type="molecule type" value="Genomic_DNA"/>
</dbReference>
<dbReference type="InterPro" id="IPR050364">
    <property type="entry name" value="Cytochrome_P450_fung"/>
</dbReference>
<keyword evidence="5 9" id="KW-0479">Metal-binding</keyword>
<dbReference type="AlphaFoldDB" id="A0A0D2NZ03"/>
<dbReference type="GO" id="GO:0020037">
    <property type="term" value="F:heme binding"/>
    <property type="evidence" value="ECO:0007669"/>
    <property type="project" value="InterPro"/>
</dbReference>
<dbReference type="PRINTS" id="PR00463">
    <property type="entry name" value="EP450I"/>
</dbReference>
<keyword evidence="6 10" id="KW-0560">Oxidoreductase</keyword>
<dbReference type="PROSITE" id="PS00086">
    <property type="entry name" value="CYTOCHROME_P450"/>
    <property type="match status" value="1"/>
</dbReference>
<keyword evidence="7 9" id="KW-0408">Iron</keyword>
<evidence type="ECO:0000256" key="3">
    <source>
        <dbReference type="ARBA" id="ARBA00010617"/>
    </source>
</evidence>
<dbReference type="GO" id="GO:0004497">
    <property type="term" value="F:monooxygenase activity"/>
    <property type="evidence" value="ECO:0007669"/>
    <property type="project" value="UniProtKB-KW"/>
</dbReference>
<evidence type="ECO:0000256" key="10">
    <source>
        <dbReference type="RuleBase" id="RU000461"/>
    </source>
</evidence>
<proteinExistence type="inferred from homology"/>
<sequence length="514" mass="57734">MSLMSLFHLHSQYALPVGTLCIVALGWALSRTHKLHYPPGPPEESMVSGNLSDLPAKFAWDTYIGWGAKYGDILHFRVYDKHTVVLNSYEDNVELLDKRSAIYSDRPYMPMVDLMGWLSFDTAFMQYGPIWRGHRRIFQQFFKPDVALNYRPMQTKKIHDFLGGLLTTPEDFADHYRTLAGAVILSIMYAHDVAPKDDYLVHLADTSATQLTENIFPNSTLLFAFPSIFRHLPAWFPGAGFKRLALEARKVAFEMRDIPLAAVQKQMKEGLAPNCVTATVLETCQSKEEFDVLAGAAATGYAAGAETTASYLAMFFQAMLLYPDVQRKAKQEIDAVIGSERLITFNDQSSLPYIEALCREVMRWRQVLPLSVAHASTSDNLYKGYYIPKGATVVSNVWAIAHDPKKYPDPHIFNPSRFFDQDGKLNDDHVGYVFGFGRRICPGRHLASATIWLAIATVLQNFDIQNKKDSDGHESPITEEHTDGFVIHPLPFECSIVLRSAEARNIILEAIGGA</sequence>
<dbReference type="GO" id="GO:0005506">
    <property type="term" value="F:iron ion binding"/>
    <property type="evidence" value="ECO:0007669"/>
    <property type="project" value="InterPro"/>
</dbReference>
<keyword evidence="12" id="KW-1185">Reference proteome</keyword>
<gene>
    <name evidence="11" type="ORF">HYPSUDRAFT_687551</name>
</gene>
<evidence type="ECO:0000256" key="1">
    <source>
        <dbReference type="ARBA" id="ARBA00001971"/>
    </source>
</evidence>
<comment type="similarity">
    <text evidence="3 10">Belongs to the cytochrome P450 family.</text>
</comment>
<dbReference type="OrthoDB" id="2789670at2759"/>
<reference evidence="12" key="1">
    <citation type="submission" date="2014-04" db="EMBL/GenBank/DDBJ databases">
        <title>Evolutionary Origins and Diversification of the Mycorrhizal Mutualists.</title>
        <authorList>
            <consortium name="DOE Joint Genome Institute"/>
            <consortium name="Mycorrhizal Genomics Consortium"/>
            <person name="Kohler A."/>
            <person name="Kuo A."/>
            <person name="Nagy L.G."/>
            <person name="Floudas D."/>
            <person name="Copeland A."/>
            <person name="Barry K.W."/>
            <person name="Cichocki N."/>
            <person name="Veneault-Fourrey C."/>
            <person name="LaButti K."/>
            <person name="Lindquist E.A."/>
            <person name="Lipzen A."/>
            <person name="Lundell T."/>
            <person name="Morin E."/>
            <person name="Murat C."/>
            <person name="Riley R."/>
            <person name="Ohm R."/>
            <person name="Sun H."/>
            <person name="Tunlid A."/>
            <person name="Henrissat B."/>
            <person name="Grigoriev I.V."/>
            <person name="Hibbett D.S."/>
            <person name="Martin F."/>
        </authorList>
    </citation>
    <scope>NUCLEOTIDE SEQUENCE [LARGE SCALE GENOMIC DNA]</scope>
    <source>
        <strain evidence="12">FD-334 SS-4</strain>
    </source>
</reference>
<keyword evidence="4 9" id="KW-0349">Heme</keyword>
<dbReference type="InterPro" id="IPR002401">
    <property type="entry name" value="Cyt_P450_E_grp-I"/>
</dbReference>
<dbReference type="GO" id="GO:0016705">
    <property type="term" value="F:oxidoreductase activity, acting on paired donors, with incorporation or reduction of molecular oxygen"/>
    <property type="evidence" value="ECO:0007669"/>
    <property type="project" value="InterPro"/>
</dbReference>
<evidence type="ECO:0000256" key="8">
    <source>
        <dbReference type="ARBA" id="ARBA00023033"/>
    </source>
</evidence>
<evidence type="ECO:0000256" key="6">
    <source>
        <dbReference type="ARBA" id="ARBA00023002"/>
    </source>
</evidence>
<protein>
    <recommendedName>
        <fullName evidence="13">Cytochrome P450</fullName>
    </recommendedName>
</protein>
<dbReference type="PANTHER" id="PTHR46300:SF7">
    <property type="entry name" value="P450, PUTATIVE (EUROFUNG)-RELATED"/>
    <property type="match status" value="1"/>
</dbReference>
<evidence type="ECO:0008006" key="13">
    <source>
        <dbReference type="Google" id="ProtNLM"/>
    </source>
</evidence>
<dbReference type="Gene3D" id="1.10.630.10">
    <property type="entry name" value="Cytochrome P450"/>
    <property type="match status" value="1"/>
</dbReference>